<organism evidence="2 3">
    <name type="scientific">Agrobacterium vitis</name>
    <name type="common">Rhizobium vitis</name>
    <dbReference type="NCBI Taxonomy" id="373"/>
    <lineage>
        <taxon>Bacteria</taxon>
        <taxon>Pseudomonadati</taxon>
        <taxon>Pseudomonadota</taxon>
        <taxon>Alphaproteobacteria</taxon>
        <taxon>Hyphomicrobiales</taxon>
        <taxon>Rhizobiaceae</taxon>
        <taxon>Rhizobium/Agrobacterium group</taxon>
        <taxon>Agrobacterium</taxon>
    </lineage>
</organism>
<gene>
    <name evidence="2" type="ORF">GOZ90_19100</name>
</gene>
<dbReference type="Proteomes" id="UP000477951">
    <property type="component" value="Unassembled WGS sequence"/>
</dbReference>
<evidence type="ECO:0000259" key="1">
    <source>
        <dbReference type="Pfam" id="PF22653"/>
    </source>
</evidence>
<name>A0A6L6VFX3_AGRVI</name>
<comment type="caution">
    <text evidence="2">The sequence shown here is derived from an EMBL/GenBank/DDBJ whole genome shotgun (WGS) entry which is preliminary data.</text>
</comment>
<reference evidence="2 3" key="1">
    <citation type="submission" date="2019-12" db="EMBL/GenBank/DDBJ databases">
        <title>Whole-genome sequencing of Allorhizobium vitis.</title>
        <authorList>
            <person name="Gan H.M."/>
            <person name="Szegedi E."/>
            <person name="Burr T."/>
            <person name="Savka M.A."/>
        </authorList>
    </citation>
    <scope>NUCLEOTIDE SEQUENCE [LARGE SCALE GENOMIC DNA]</scope>
    <source>
        <strain evidence="2 3">CG516</strain>
    </source>
</reference>
<protein>
    <recommendedName>
        <fullName evidence="1">DUF7007 domain-containing protein</fullName>
    </recommendedName>
</protein>
<feature type="domain" description="DUF7007" evidence="1">
    <location>
        <begin position="104"/>
        <end position="217"/>
    </location>
</feature>
<proteinExistence type="predicted"/>
<accession>A0A6L6VFX3</accession>
<sequence length="293" mass="32531">MPTLTNQQNDPIADALGIEFALSAEGFPVARTRELVLAMITTPKGSFLASTWRAAGSLCALKREDFYRHDGPLADEAAFVACVIETSEHQRDLHDLGRVQARIGCSTPWGTSQSATIYGPGIVSHATAGHGGFHLSPDRNIVVPSSLRNDTCWYEEDVEWSAVAHAFPELFTGFERRTADEIIRHSWPEFWERAHGRPLVAGESYGKDWQAFEKIHADHWIVTSAIFSEHHVGMTEVVARRGTERKFGDVERRYLIDSSEYAGRGPFGFVINEARHQLYEGPSSFVGRSSSAA</sequence>
<dbReference type="AlphaFoldDB" id="A0A6L6VFX3"/>
<dbReference type="EMBL" id="WPHR01000019">
    <property type="protein sequence ID" value="MUZ74800.1"/>
    <property type="molecule type" value="Genomic_DNA"/>
</dbReference>
<dbReference type="Pfam" id="PF22653">
    <property type="entry name" value="DUF7007"/>
    <property type="match status" value="1"/>
</dbReference>
<dbReference type="InterPro" id="IPR054276">
    <property type="entry name" value="DUF7007"/>
</dbReference>
<dbReference type="RefSeq" id="WP_156615725.1">
    <property type="nucleotide sequence ID" value="NZ_WPHR01000019.1"/>
</dbReference>
<evidence type="ECO:0000313" key="2">
    <source>
        <dbReference type="EMBL" id="MUZ74800.1"/>
    </source>
</evidence>
<evidence type="ECO:0000313" key="3">
    <source>
        <dbReference type="Proteomes" id="UP000477951"/>
    </source>
</evidence>